<dbReference type="Pfam" id="PF17921">
    <property type="entry name" value="Integrase_H2C2"/>
    <property type="match status" value="1"/>
</dbReference>
<evidence type="ECO:0000313" key="2">
    <source>
        <dbReference type="EMBL" id="GBM32515.1"/>
    </source>
</evidence>
<dbReference type="Proteomes" id="UP000499080">
    <property type="component" value="Unassembled WGS sequence"/>
</dbReference>
<dbReference type="Gene3D" id="1.10.340.70">
    <property type="match status" value="1"/>
</dbReference>
<proteinExistence type="predicted"/>
<comment type="caution">
    <text evidence="2">The sequence shown here is derived from an EMBL/GenBank/DDBJ whole genome shotgun (WGS) entry which is preliminary data.</text>
</comment>
<dbReference type="InterPro" id="IPR041588">
    <property type="entry name" value="Integrase_H2C2"/>
</dbReference>
<dbReference type="EMBL" id="BGPR01000709">
    <property type="protein sequence ID" value="GBM32515.1"/>
    <property type="molecule type" value="Genomic_DNA"/>
</dbReference>
<evidence type="ECO:0000259" key="1">
    <source>
        <dbReference type="Pfam" id="PF17921"/>
    </source>
</evidence>
<reference evidence="2 3" key="1">
    <citation type="journal article" date="2019" name="Sci. Rep.">
        <title>Orb-weaving spider Araneus ventricosus genome elucidates the spidroin gene catalogue.</title>
        <authorList>
            <person name="Kono N."/>
            <person name="Nakamura H."/>
            <person name="Ohtoshi R."/>
            <person name="Moran D.A.P."/>
            <person name="Shinohara A."/>
            <person name="Yoshida Y."/>
            <person name="Fujiwara M."/>
            <person name="Mori M."/>
            <person name="Tomita M."/>
            <person name="Arakawa K."/>
        </authorList>
    </citation>
    <scope>NUCLEOTIDE SEQUENCE [LARGE SCALE GENOMIC DNA]</scope>
</reference>
<keyword evidence="3" id="KW-1185">Reference proteome</keyword>
<dbReference type="PANTHER" id="PTHR47331">
    <property type="entry name" value="PHD-TYPE DOMAIN-CONTAINING PROTEIN"/>
    <property type="match status" value="1"/>
</dbReference>
<gene>
    <name evidence="2" type="ORF">AVEN_156604_1</name>
</gene>
<protein>
    <recommendedName>
        <fullName evidence="1">Integrase zinc-binding domain-containing protein</fullName>
    </recommendedName>
</protein>
<organism evidence="2 3">
    <name type="scientific">Araneus ventricosus</name>
    <name type="common">Orbweaver spider</name>
    <name type="synonym">Epeira ventricosa</name>
    <dbReference type="NCBI Taxonomy" id="182803"/>
    <lineage>
        <taxon>Eukaryota</taxon>
        <taxon>Metazoa</taxon>
        <taxon>Ecdysozoa</taxon>
        <taxon>Arthropoda</taxon>
        <taxon>Chelicerata</taxon>
        <taxon>Arachnida</taxon>
        <taxon>Araneae</taxon>
        <taxon>Araneomorphae</taxon>
        <taxon>Entelegynae</taxon>
        <taxon>Araneoidea</taxon>
        <taxon>Araneidae</taxon>
        <taxon>Araneus</taxon>
    </lineage>
</organism>
<accession>A0A4Y2EX83</accession>
<evidence type="ECO:0000313" key="3">
    <source>
        <dbReference type="Proteomes" id="UP000499080"/>
    </source>
</evidence>
<dbReference type="AlphaFoldDB" id="A0A4Y2EX83"/>
<feature type="domain" description="Integrase zinc-binding" evidence="1">
    <location>
        <begin position="129"/>
        <end position="181"/>
    </location>
</feature>
<dbReference type="OrthoDB" id="6615390at2759"/>
<name>A0A4Y2EX83_ARAVE</name>
<dbReference type="PANTHER" id="PTHR47331:SF1">
    <property type="entry name" value="GAG-LIKE PROTEIN"/>
    <property type="match status" value="1"/>
</dbReference>
<sequence length="222" mass="25076">MLGRSKEISVFTDEFHYATNFLPGDEVIGDSFLPFLFKVWRWSPHMPRHCEGTFRGIVKGRAISTTTALIAVREVKPFEVGTEKSISSNSRIISFNPLYNVLRVGGRLGNANIPENQKHQVILPQNTHVIELIVKHFHKTHLHGGTSLTISAIWQKYWIINCRDAVCKVIRNCIKCFKNRTNTASQIMADLPAARVVPNKVFFKVDIDYAGTFLVKPEKGGV</sequence>